<feature type="compositionally biased region" description="Basic and acidic residues" evidence="1">
    <location>
        <begin position="30"/>
        <end position="41"/>
    </location>
</feature>
<accession>A0ABW3CP30</accession>
<keyword evidence="2" id="KW-0812">Transmembrane</keyword>
<keyword evidence="4" id="KW-1185">Reference proteome</keyword>
<evidence type="ECO:0000313" key="3">
    <source>
        <dbReference type="EMBL" id="MFD0855377.1"/>
    </source>
</evidence>
<protein>
    <submittedName>
        <fullName evidence="3">DUF4386 domain-containing protein</fullName>
    </submittedName>
</protein>
<feature type="transmembrane region" description="Helical" evidence="2">
    <location>
        <begin position="236"/>
        <end position="257"/>
    </location>
</feature>
<organism evidence="3 4">
    <name type="scientific">Actinomadura adrarensis</name>
    <dbReference type="NCBI Taxonomy" id="1819600"/>
    <lineage>
        <taxon>Bacteria</taxon>
        <taxon>Bacillati</taxon>
        <taxon>Actinomycetota</taxon>
        <taxon>Actinomycetes</taxon>
        <taxon>Streptosporangiales</taxon>
        <taxon>Thermomonosporaceae</taxon>
        <taxon>Actinomadura</taxon>
    </lineage>
</organism>
<dbReference type="Proteomes" id="UP001597083">
    <property type="component" value="Unassembled WGS sequence"/>
</dbReference>
<gene>
    <name evidence="3" type="ORF">ACFQ07_24260</name>
</gene>
<feature type="transmembrane region" description="Helical" evidence="2">
    <location>
        <begin position="209"/>
        <end position="230"/>
    </location>
</feature>
<comment type="caution">
    <text evidence="3">The sequence shown here is derived from an EMBL/GenBank/DDBJ whole genome shotgun (WGS) entry which is preliminary data.</text>
</comment>
<keyword evidence="2" id="KW-0472">Membrane</keyword>
<proteinExistence type="predicted"/>
<feature type="region of interest" description="Disordered" evidence="1">
    <location>
        <begin position="1"/>
        <end position="44"/>
    </location>
</feature>
<evidence type="ECO:0000256" key="1">
    <source>
        <dbReference type="SAM" id="MobiDB-lite"/>
    </source>
</evidence>
<dbReference type="InterPro" id="IPR025495">
    <property type="entry name" value="DUF4386"/>
</dbReference>
<evidence type="ECO:0000256" key="2">
    <source>
        <dbReference type="SAM" id="Phobius"/>
    </source>
</evidence>
<evidence type="ECO:0000313" key="4">
    <source>
        <dbReference type="Proteomes" id="UP001597083"/>
    </source>
</evidence>
<name>A0ABW3CP30_9ACTN</name>
<feature type="transmembrane region" description="Helical" evidence="2">
    <location>
        <begin position="90"/>
        <end position="115"/>
    </location>
</feature>
<reference evidence="4" key="1">
    <citation type="journal article" date="2019" name="Int. J. Syst. Evol. Microbiol.">
        <title>The Global Catalogue of Microorganisms (GCM) 10K type strain sequencing project: providing services to taxonomists for standard genome sequencing and annotation.</title>
        <authorList>
            <consortium name="The Broad Institute Genomics Platform"/>
            <consortium name="The Broad Institute Genome Sequencing Center for Infectious Disease"/>
            <person name="Wu L."/>
            <person name="Ma J."/>
        </authorList>
    </citation>
    <scope>NUCLEOTIDE SEQUENCE [LARGE SCALE GENOMIC DNA]</scope>
    <source>
        <strain evidence="4">JCM 31696</strain>
    </source>
</reference>
<keyword evidence="2" id="KW-1133">Transmembrane helix</keyword>
<sequence>MAAQPKVRVARRRWDERTPALEAMSGAGAGRDDRGMTEEKPSPASARTTAAVAGVFFLLTHVTSVIARVLYDPVFQDSRYVASAGADTRILWGAFLEGLLVLSIVGTAVALYPYVRRQQEGFALGYVALRTLEAAIISVGIVLMLALVQLRQEAGEAGGGEALVPVGQALMAAQEWTFHLGPSFVLGVSTFLLAYLMYRSGLVARWIGVLGMIGGPVVFLQAVAVLFGLIEQISAAGALTAVPVFGWEISLALYLVVKGFRGQALTRLVS</sequence>
<feature type="transmembrane region" description="Helical" evidence="2">
    <location>
        <begin position="127"/>
        <end position="148"/>
    </location>
</feature>
<dbReference type="EMBL" id="JBHTIR010003542">
    <property type="protein sequence ID" value="MFD0855377.1"/>
    <property type="molecule type" value="Genomic_DNA"/>
</dbReference>
<feature type="transmembrane region" description="Helical" evidence="2">
    <location>
        <begin position="50"/>
        <end position="70"/>
    </location>
</feature>
<dbReference type="Pfam" id="PF14329">
    <property type="entry name" value="DUF4386"/>
    <property type="match status" value="1"/>
</dbReference>
<feature type="transmembrane region" description="Helical" evidence="2">
    <location>
        <begin position="176"/>
        <end position="197"/>
    </location>
</feature>